<dbReference type="Pfam" id="PF01074">
    <property type="entry name" value="Glyco_hydro_38N"/>
    <property type="match status" value="1"/>
</dbReference>
<dbReference type="EMBL" id="ANJZ01000414">
    <property type="protein sequence ID" value="EPC57544.1"/>
    <property type="molecule type" value="Genomic_DNA"/>
</dbReference>
<evidence type="ECO:0000313" key="3">
    <source>
        <dbReference type="Proteomes" id="UP000014264"/>
    </source>
</evidence>
<dbReference type="PANTHER" id="PTHR46017">
    <property type="entry name" value="ALPHA-MANNOSIDASE 2C1"/>
    <property type="match status" value="1"/>
</dbReference>
<proteinExistence type="predicted"/>
<feature type="domain" description="Glycoside hydrolase family 38 N-terminal" evidence="1">
    <location>
        <begin position="3"/>
        <end position="89"/>
    </location>
</feature>
<name>A0A829GJC2_LACPA</name>
<protein>
    <submittedName>
        <fullName evidence="2">Mannosylglycerate hydrolase</fullName>
    </submittedName>
</protein>
<dbReference type="GO" id="GO:0004559">
    <property type="term" value="F:alpha-mannosidase activity"/>
    <property type="evidence" value="ECO:0007669"/>
    <property type="project" value="InterPro"/>
</dbReference>
<accession>A0A829GJC2</accession>
<organism evidence="2 3">
    <name type="scientific">Lacticaseibacillus paracasei subsp. paracasei Lpp14</name>
    <dbReference type="NCBI Taxonomy" id="1256204"/>
    <lineage>
        <taxon>Bacteria</taxon>
        <taxon>Bacillati</taxon>
        <taxon>Bacillota</taxon>
        <taxon>Bacilli</taxon>
        <taxon>Lactobacillales</taxon>
        <taxon>Lactobacillaceae</taxon>
        <taxon>Lacticaseibacillus</taxon>
    </lineage>
</organism>
<reference evidence="2 3" key="1">
    <citation type="journal article" date="2013" name="PLoS ONE">
        <title>Lactobacillus paracasei comparative genomics: towards species pan-genome definition and exploitation of diversity.</title>
        <authorList>
            <person name="Smokvina T."/>
            <person name="Wels M."/>
            <person name="Polka J."/>
            <person name="Chervaux C."/>
            <person name="Brisse S."/>
            <person name="Boekhorst J."/>
            <person name="van Hylckama Vlieg J.E."/>
            <person name="Siezen R.J."/>
        </authorList>
    </citation>
    <scope>NUCLEOTIDE SEQUENCE [LARGE SCALE GENOMIC DNA]</scope>
    <source>
        <strain evidence="2 3">Lpp14</strain>
    </source>
</reference>
<feature type="non-terminal residue" evidence="2">
    <location>
        <position position="90"/>
    </location>
</feature>
<dbReference type="GO" id="GO:0006013">
    <property type="term" value="P:mannose metabolic process"/>
    <property type="evidence" value="ECO:0007669"/>
    <property type="project" value="InterPro"/>
</dbReference>
<dbReference type="Gene3D" id="3.20.110.10">
    <property type="entry name" value="Glycoside hydrolase 38, N terminal domain"/>
    <property type="match status" value="1"/>
</dbReference>
<dbReference type="AlphaFoldDB" id="A0A829GJC2"/>
<dbReference type="GO" id="GO:0009313">
    <property type="term" value="P:oligosaccharide catabolic process"/>
    <property type="evidence" value="ECO:0007669"/>
    <property type="project" value="TreeGrafter"/>
</dbReference>
<dbReference type="SUPFAM" id="SSF88713">
    <property type="entry name" value="Glycoside hydrolase/deacetylase"/>
    <property type="match status" value="1"/>
</dbReference>
<evidence type="ECO:0000259" key="1">
    <source>
        <dbReference type="Pfam" id="PF01074"/>
    </source>
</evidence>
<keyword evidence="2" id="KW-0378">Hydrolase</keyword>
<comment type="caution">
    <text evidence="2">The sequence shown here is derived from an EMBL/GenBank/DDBJ whole genome shotgun (WGS) entry which is preliminary data.</text>
</comment>
<evidence type="ECO:0000313" key="2">
    <source>
        <dbReference type="EMBL" id="EPC57544.1"/>
    </source>
</evidence>
<dbReference type="InterPro" id="IPR027291">
    <property type="entry name" value="Glyco_hydro_38_N_sf"/>
</dbReference>
<sequence length="90" mass="10777">MQKVHVIAHTHWDFEWYFTRQQARVQFAYHMAEVLQALADNQLDSYLLDGQLAIVDDYLQTNPDKRAAMMRFVKARRLFIGPWYTQIDET</sequence>
<gene>
    <name evidence="2" type="ORF">Lpp14_15956</name>
</gene>
<dbReference type="PANTHER" id="PTHR46017:SF2">
    <property type="entry name" value="MANNOSYLGLYCERATE HYDROLASE"/>
    <property type="match status" value="1"/>
</dbReference>
<dbReference type="InterPro" id="IPR011330">
    <property type="entry name" value="Glyco_hydro/deAcase_b/a-brl"/>
</dbReference>
<dbReference type="Proteomes" id="UP000014264">
    <property type="component" value="Unassembled WGS sequence"/>
</dbReference>
<dbReference type="InterPro" id="IPR000602">
    <property type="entry name" value="Glyco_hydro_38_N"/>
</dbReference>